<reference evidence="1" key="1">
    <citation type="submission" date="2025-08" db="UniProtKB">
        <authorList>
            <consortium name="Ensembl"/>
        </authorList>
    </citation>
    <scope>IDENTIFICATION</scope>
</reference>
<protein>
    <recommendedName>
        <fullName evidence="3">Immunoglobulin V-set domain-containing protein</fullName>
    </recommendedName>
</protein>
<reference evidence="1" key="2">
    <citation type="submission" date="2025-09" db="UniProtKB">
        <authorList>
            <consortium name="Ensembl"/>
        </authorList>
    </citation>
    <scope>IDENTIFICATION</scope>
</reference>
<evidence type="ECO:0000313" key="2">
    <source>
        <dbReference type="Proteomes" id="UP000694523"/>
    </source>
</evidence>
<accession>A0A8C6UNB1</accession>
<dbReference type="Proteomes" id="UP000694523">
    <property type="component" value="Unplaced"/>
</dbReference>
<keyword evidence="2" id="KW-1185">Reference proteome</keyword>
<proteinExistence type="predicted"/>
<evidence type="ECO:0000313" key="1">
    <source>
        <dbReference type="Ensembl" id="ENSNMLP00000035492.1"/>
    </source>
</evidence>
<sequence>MGHKKLLIVEDQIPVTVVQPGDNVTIKCSGSIKERIHWFRQTPGHTMQFILQCRREAQCLFSAHFSPKTTQQSSVHSITKCSGSELDLRSSTLESCTTLQTTVVFTVCLKL</sequence>
<dbReference type="Ensembl" id="ENSNMLT00000039535.1">
    <property type="protein sequence ID" value="ENSNMLP00000035492.1"/>
    <property type="gene ID" value="ENSNMLG00000022034.1"/>
</dbReference>
<dbReference type="Gene3D" id="2.60.40.10">
    <property type="entry name" value="Immunoglobulins"/>
    <property type="match status" value="1"/>
</dbReference>
<organism evidence="1 2">
    <name type="scientific">Neogobius melanostomus</name>
    <name type="common">round goby</name>
    <dbReference type="NCBI Taxonomy" id="47308"/>
    <lineage>
        <taxon>Eukaryota</taxon>
        <taxon>Metazoa</taxon>
        <taxon>Chordata</taxon>
        <taxon>Craniata</taxon>
        <taxon>Vertebrata</taxon>
        <taxon>Euteleostomi</taxon>
        <taxon>Actinopterygii</taxon>
        <taxon>Neopterygii</taxon>
        <taxon>Teleostei</taxon>
        <taxon>Neoteleostei</taxon>
        <taxon>Acanthomorphata</taxon>
        <taxon>Gobiaria</taxon>
        <taxon>Gobiiformes</taxon>
        <taxon>Gobioidei</taxon>
        <taxon>Gobiidae</taxon>
        <taxon>Benthophilinae</taxon>
        <taxon>Neogobiini</taxon>
        <taxon>Neogobius</taxon>
    </lineage>
</organism>
<evidence type="ECO:0008006" key="3">
    <source>
        <dbReference type="Google" id="ProtNLM"/>
    </source>
</evidence>
<name>A0A8C6UNB1_9GOBI</name>
<dbReference type="InterPro" id="IPR013783">
    <property type="entry name" value="Ig-like_fold"/>
</dbReference>
<dbReference type="AlphaFoldDB" id="A0A8C6UNB1"/>
<dbReference type="InterPro" id="IPR036179">
    <property type="entry name" value="Ig-like_dom_sf"/>
</dbReference>
<dbReference type="SUPFAM" id="SSF48726">
    <property type="entry name" value="Immunoglobulin"/>
    <property type="match status" value="1"/>
</dbReference>